<dbReference type="EMBL" id="JBJQND010000008">
    <property type="protein sequence ID" value="KAL3868809.1"/>
    <property type="molecule type" value="Genomic_DNA"/>
</dbReference>
<protein>
    <submittedName>
        <fullName evidence="1">Uncharacterized protein</fullName>
    </submittedName>
</protein>
<organism evidence="1 2">
    <name type="scientific">Sinanodonta woodiana</name>
    <name type="common">Chinese pond mussel</name>
    <name type="synonym">Anodonta woodiana</name>
    <dbReference type="NCBI Taxonomy" id="1069815"/>
    <lineage>
        <taxon>Eukaryota</taxon>
        <taxon>Metazoa</taxon>
        <taxon>Spiralia</taxon>
        <taxon>Lophotrochozoa</taxon>
        <taxon>Mollusca</taxon>
        <taxon>Bivalvia</taxon>
        <taxon>Autobranchia</taxon>
        <taxon>Heteroconchia</taxon>
        <taxon>Palaeoheterodonta</taxon>
        <taxon>Unionida</taxon>
        <taxon>Unionoidea</taxon>
        <taxon>Unionidae</taxon>
        <taxon>Unioninae</taxon>
        <taxon>Sinanodonta</taxon>
    </lineage>
</organism>
<accession>A0ABD3W4L2</accession>
<dbReference type="Proteomes" id="UP001634394">
    <property type="component" value="Unassembled WGS sequence"/>
</dbReference>
<comment type="caution">
    <text evidence="1">The sequence shown here is derived from an EMBL/GenBank/DDBJ whole genome shotgun (WGS) entry which is preliminary data.</text>
</comment>
<reference evidence="1 2" key="1">
    <citation type="submission" date="2024-11" db="EMBL/GenBank/DDBJ databases">
        <title>Chromosome-level genome assembly of the freshwater bivalve Anodonta woodiana.</title>
        <authorList>
            <person name="Chen X."/>
        </authorList>
    </citation>
    <scope>NUCLEOTIDE SEQUENCE [LARGE SCALE GENOMIC DNA]</scope>
    <source>
        <strain evidence="1">MN2024</strain>
        <tissue evidence="1">Gills</tissue>
    </source>
</reference>
<proteinExistence type="predicted"/>
<dbReference type="AlphaFoldDB" id="A0ABD3W4L2"/>
<gene>
    <name evidence="1" type="ORF">ACJMK2_041568</name>
</gene>
<evidence type="ECO:0000313" key="2">
    <source>
        <dbReference type="Proteomes" id="UP001634394"/>
    </source>
</evidence>
<name>A0ABD3W4L2_SINWO</name>
<sequence>MNNSYHTLLAFFDRASEDSSDFINGNDHPFESSLIETDKIYSKLVQPCDAIDDNVCALAQMAFKRLGGVLRKAMKEQLPGGNFFQPTDEIREHTQLYHTTKFFNMFLEYLTPLFVTDQMPSPSLMMPFLMFAFNKTSEWLDTSNNGKRKNAN</sequence>
<keyword evidence="2" id="KW-1185">Reference proteome</keyword>
<evidence type="ECO:0000313" key="1">
    <source>
        <dbReference type="EMBL" id="KAL3868809.1"/>
    </source>
</evidence>